<comment type="similarity">
    <text evidence="2 6">Belongs to the zinc-containing alcohol dehydrogenase family.</text>
</comment>
<dbReference type="PANTHER" id="PTHR42940">
    <property type="entry name" value="ALCOHOL DEHYDROGENASE 1-RELATED"/>
    <property type="match status" value="1"/>
</dbReference>
<dbReference type="InterPro" id="IPR013154">
    <property type="entry name" value="ADH-like_N"/>
</dbReference>
<dbReference type="OrthoDB" id="26369at2157"/>
<dbReference type="AlphaFoldDB" id="F2L135"/>
<evidence type="ECO:0000259" key="7">
    <source>
        <dbReference type="SMART" id="SM00829"/>
    </source>
</evidence>
<keyword evidence="5" id="KW-0560">Oxidoreductase</keyword>
<dbReference type="GO" id="GO:0004022">
    <property type="term" value="F:alcohol dehydrogenase (NAD+) activity"/>
    <property type="evidence" value="ECO:0007669"/>
    <property type="project" value="TreeGrafter"/>
</dbReference>
<dbReference type="InterPro" id="IPR036291">
    <property type="entry name" value="NAD(P)-bd_dom_sf"/>
</dbReference>
<dbReference type="STRING" id="999630.TUZN_0081"/>
<dbReference type="KEGG" id="tuz:TUZN_0081"/>
<proteinExistence type="inferred from homology"/>
<evidence type="ECO:0000256" key="2">
    <source>
        <dbReference type="ARBA" id="ARBA00008072"/>
    </source>
</evidence>
<dbReference type="GO" id="GO:0005737">
    <property type="term" value="C:cytoplasm"/>
    <property type="evidence" value="ECO:0007669"/>
    <property type="project" value="TreeGrafter"/>
</dbReference>
<evidence type="ECO:0000256" key="6">
    <source>
        <dbReference type="RuleBase" id="RU361277"/>
    </source>
</evidence>
<dbReference type="GO" id="GO:0008270">
    <property type="term" value="F:zinc ion binding"/>
    <property type="evidence" value="ECO:0007669"/>
    <property type="project" value="InterPro"/>
</dbReference>
<dbReference type="InterPro" id="IPR020843">
    <property type="entry name" value="ER"/>
</dbReference>
<evidence type="ECO:0000256" key="3">
    <source>
        <dbReference type="ARBA" id="ARBA00022723"/>
    </source>
</evidence>
<dbReference type="Gene3D" id="3.40.50.720">
    <property type="entry name" value="NAD(P)-binding Rossmann-like Domain"/>
    <property type="match status" value="1"/>
</dbReference>
<sequence>MTEENKPKGRAAVFRGYGQPFTIEEVEIPQPKGEQVVVRTAGCGLCHTDLHIWLGELPGVPEKVPSVLGHEPSGYVAAKGDAVPDRVKIGMPVLVQGGYYLEDDIYTLKGLNQMAVKKSQSWTGAYGLYGGCYAEYFLVPSYRYLVSAEGLDDLAAAAVLTDAGLTPYRAVKTALKLVGEFAEPGDVVVAVGVGGLGSFGVQWANVLAPHLDVVAVDAKEEALEFARKVGKIYALVDAKRGDPAKAVAEAAAGRKIVAVLDFVGAEQTISKYIDLLSPEGVYVVVGLGGVRGSFPIADLVINEKKIVGSLWGSVADLTEVVDYARRRAVNYGGLVTKRWKLDEINEAFQAMRRGQYVGRMVVAP</sequence>
<protein>
    <submittedName>
        <fullName evidence="8">Alcohol dehydrogenase</fullName>
    </submittedName>
</protein>
<dbReference type="Gene3D" id="3.90.180.10">
    <property type="entry name" value="Medium-chain alcohol dehydrogenases, catalytic domain"/>
    <property type="match status" value="1"/>
</dbReference>
<dbReference type="PROSITE" id="PS00059">
    <property type="entry name" value="ADH_ZINC"/>
    <property type="match status" value="1"/>
</dbReference>
<dbReference type="eggNOG" id="arCOG01455">
    <property type="taxonomic scope" value="Archaea"/>
</dbReference>
<keyword evidence="4 6" id="KW-0862">Zinc</keyword>
<dbReference type="InterPro" id="IPR011032">
    <property type="entry name" value="GroES-like_sf"/>
</dbReference>
<reference key="2">
    <citation type="submission" date="2011-03" db="EMBL/GenBank/DDBJ databases">
        <title>Complete genome sequence of the thermoacidophilic crenarchaeon Thermoproteus uzoniensis 768-20.</title>
        <authorList>
            <person name="Mardanov A.V."/>
            <person name="Gumerov V.M."/>
            <person name="Beletsky A.V."/>
            <person name="Prokofeva M.I."/>
            <person name="Bonch-Osmolovskaya E.A."/>
            <person name="Ravin N.V."/>
            <person name="Skryabin K.G."/>
        </authorList>
    </citation>
    <scope>NUCLEOTIDE SEQUENCE</scope>
    <source>
        <strain>768-20</strain>
    </source>
</reference>
<dbReference type="PANTHER" id="PTHR42940:SF8">
    <property type="entry name" value="VACUOLAR PROTEIN SORTING-ASSOCIATED PROTEIN 11"/>
    <property type="match status" value="1"/>
</dbReference>
<evidence type="ECO:0000256" key="5">
    <source>
        <dbReference type="ARBA" id="ARBA00023002"/>
    </source>
</evidence>
<evidence type="ECO:0000256" key="4">
    <source>
        <dbReference type="ARBA" id="ARBA00022833"/>
    </source>
</evidence>
<dbReference type="InterPro" id="IPR013149">
    <property type="entry name" value="ADH-like_C"/>
</dbReference>
<gene>
    <name evidence="8" type="ordered locus">TUZN_0081</name>
</gene>
<dbReference type="RefSeq" id="WP_013678920.1">
    <property type="nucleotide sequence ID" value="NC_015315.1"/>
</dbReference>
<dbReference type="Proteomes" id="UP000008138">
    <property type="component" value="Chromosome"/>
</dbReference>
<keyword evidence="9" id="KW-1185">Reference proteome</keyword>
<evidence type="ECO:0000313" key="9">
    <source>
        <dbReference type="Proteomes" id="UP000008138"/>
    </source>
</evidence>
<keyword evidence="3 6" id="KW-0479">Metal-binding</keyword>
<feature type="domain" description="Enoyl reductase (ER)" evidence="7">
    <location>
        <begin position="18"/>
        <end position="362"/>
    </location>
</feature>
<dbReference type="InterPro" id="IPR002328">
    <property type="entry name" value="ADH_Zn_CS"/>
</dbReference>
<dbReference type="EMBL" id="CP002590">
    <property type="protein sequence ID" value="AEA11584.1"/>
    <property type="molecule type" value="Genomic_DNA"/>
</dbReference>
<dbReference type="Pfam" id="PF08240">
    <property type="entry name" value="ADH_N"/>
    <property type="match status" value="1"/>
</dbReference>
<reference evidence="8 9" key="1">
    <citation type="journal article" date="2011" name="J. Bacteriol.">
        <title>Complete genome sequence of the thermoacidophilic crenarchaeon Thermoproteus uzoniensis 768-20.</title>
        <authorList>
            <person name="Mardanov A.V."/>
            <person name="Gumerov V.M."/>
            <person name="Beletsky A.V."/>
            <person name="Prokofeva M.I."/>
            <person name="Bonch-Osmolovskaya E.A."/>
            <person name="Ravin N.V."/>
            <person name="Skryabin K.G."/>
        </authorList>
    </citation>
    <scope>NUCLEOTIDE SEQUENCE [LARGE SCALE GENOMIC DNA]</scope>
    <source>
        <strain evidence="8 9">768-20</strain>
    </source>
</reference>
<comment type="cofactor">
    <cofactor evidence="1 6">
        <name>Zn(2+)</name>
        <dbReference type="ChEBI" id="CHEBI:29105"/>
    </cofactor>
</comment>
<evidence type="ECO:0000313" key="8">
    <source>
        <dbReference type="EMBL" id="AEA11584.1"/>
    </source>
</evidence>
<dbReference type="HOGENOM" id="CLU_026673_11_2_2"/>
<dbReference type="Pfam" id="PF00107">
    <property type="entry name" value="ADH_zinc_N"/>
    <property type="match status" value="1"/>
</dbReference>
<name>F2L135_THEU7</name>
<evidence type="ECO:0000256" key="1">
    <source>
        <dbReference type="ARBA" id="ARBA00001947"/>
    </source>
</evidence>
<accession>F2L135</accession>
<organism evidence="8 9">
    <name type="scientific">Thermoproteus uzoniensis (strain 768-20)</name>
    <dbReference type="NCBI Taxonomy" id="999630"/>
    <lineage>
        <taxon>Archaea</taxon>
        <taxon>Thermoproteota</taxon>
        <taxon>Thermoprotei</taxon>
        <taxon>Thermoproteales</taxon>
        <taxon>Thermoproteaceae</taxon>
        <taxon>Thermoproteus</taxon>
    </lineage>
</organism>
<dbReference type="GeneID" id="10359633"/>
<dbReference type="SMART" id="SM00829">
    <property type="entry name" value="PKS_ER"/>
    <property type="match status" value="1"/>
</dbReference>
<dbReference type="SUPFAM" id="SSF50129">
    <property type="entry name" value="GroES-like"/>
    <property type="match status" value="1"/>
</dbReference>
<dbReference type="SUPFAM" id="SSF51735">
    <property type="entry name" value="NAD(P)-binding Rossmann-fold domains"/>
    <property type="match status" value="1"/>
</dbReference>